<gene>
    <name evidence="2" type="ORF">F5147DRAFT_658898</name>
</gene>
<dbReference type="Proteomes" id="UP000823399">
    <property type="component" value="Unassembled WGS sequence"/>
</dbReference>
<dbReference type="AlphaFoldDB" id="A0A9P7ETS8"/>
<evidence type="ECO:0000313" key="2">
    <source>
        <dbReference type="EMBL" id="KAG2087716.1"/>
    </source>
</evidence>
<accession>A0A9P7ETS8</accession>
<dbReference type="GeneID" id="64696773"/>
<reference evidence="2" key="1">
    <citation type="journal article" date="2020" name="New Phytol.">
        <title>Comparative genomics reveals dynamic genome evolution in host specialist ectomycorrhizal fungi.</title>
        <authorList>
            <person name="Lofgren L.A."/>
            <person name="Nguyen N.H."/>
            <person name="Vilgalys R."/>
            <person name="Ruytinx J."/>
            <person name="Liao H.L."/>
            <person name="Branco S."/>
            <person name="Kuo A."/>
            <person name="LaButti K."/>
            <person name="Lipzen A."/>
            <person name="Andreopoulos W."/>
            <person name="Pangilinan J."/>
            <person name="Riley R."/>
            <person name="Hundley H."/>
            <person name="Na H."/>
            <person name="Barry K."/>
            <person name="Grigoriev I.V."/>
            <person name="Stajich J.E."/>
            <person name="Kennedy P.G."/>
        </authorList>
    </citation>
    <scope>NUCLEOTIDE SEQUENCE</scope>
    <source>
        <strain evidence="2">FC423</strain>
    </source>
</reference>
<keyword evidence="3" id="KW-1185">Reference proteome</keyword>
<proteinExistence type="predicted"/>
<evidence type="ECO:0000256" key="1">
    <source>
        <dbReference type="SAM" id="MobiDB-lite"/>
    </source>
</evidence>
<dbReference type="OrthoDB" id="3266683at2759"/>
<sequence>MWIWMWISFFKTKISFGGFGMDLGWISAGQVATFGKPSNIPAAPIKYTITLPSKCRTQDTPTRHHAQDTPTHTKSASKKHKSVHDMAREIADAECKAHLLMNETNAKECTARKQIKCRSAFDTALAVECMRVEQAAAQYLREYNVPTTPSKTSLVVGIGSSSDSPEESSEFESEEPELEEDMGSTRMWDSTRRAAMYDSSTDSAACWRSV</sequence>
<protein>
    <submittedName>
        <fullName evidence="2">Uncharacterized protein</fullName>
    </submittedName>
</protein>
<comment type="caution">
    <text evidence="2">The sequence shown here is derived from an EMBL/GenBank/DDBJ whole genome shotgun (WGS) entry which is preliminary data.</text>
</comment>
<dbReference type="RefSeq" id="XP_041285322.1">
    <property type="nucleotide sequence ID" value="XM_041434514.1"/>
</dbReference>
<evidence type="ECO:0000313" key="3">
    <source>
        <dbReference type="Proteomes" id="UP000823399"/>
    </source>
</evidence>
<feature type="region of interest" description="Disordered" evidence="1">
    <location>
        <begin position="153"/>
        <end position="189"/>
    </location>
</feature>
<feature type="compositionally biased region" description="Acidic residues" evidence="1">
    <location>
        <begin position="164"/>
        <end position="182"/>
    </location>
</feature>
<name>A0A9P7ETS8_9AGAM</name>
<feature type="region of interest" description="Disordered" evidence="1">
    <location>
        <begin position="56"/>
        <end position="79"/>
    </location>
</feature>
<dbReference type="EMBL" id="JABBWM010000129">
    <property type="protein sequence ID" value="KAG2087716.1"/>
    <property type="molecule type" value="Genomic_DNA"/>
</dbReference>
<organism evidence="2 3">
    <name type="scientific">Suillus discolor</name>
    <dbReference type="NCBI Taxonomy" id="1912936"/>
    <lineage>
        <taxon>Eukaryota</taxon>
        <taxon>Fungi</taxon>
        <taxon>Dikarya</taxon>
        <taxon>Basidiomycota</taxon>
        <taxon>Agaricomycotina</taxon>
        <taxon>Agaricomycetes</taxon>
        <taxon>Agaricomycetidae</taxon>
        <taxon>Boletales</taxon>
        <taxon>Suillineae</taxon>
        <taxon>Suillaceae</taxon>
        <taxon>Suillus</taxon>
    </lineage>
</organism>